<evidence type="ECO:0008006" key="3">
    <source>
        <dbReference type="Google" id="ProtNLM"/>
    </source>
</evidence>
<gene>
    <name evidence="1" type="ORF">EV662_103318</name>
</gene>
<sequence>MARLLDELPLSLAVIMALTLGLAPFTPEPHVWEKLKMLAAGDLRRGVDIFDLCLHGAPWALLMIKIARMARRPGG</sequence>
<name>A0A4R2Q1N6_9RHOB</name>
<dbReference type="Proteomes" id="UP000294835">
    <property type="component" value="Unassembled WGS sequence"/>
</dbReference>
<evidence type="ECO:0000313" key="2">
    <source>
        <dbReference type="Proteomes" id="UP000294835"/>
    </source>
</evidence>
<reference evidence="1 2" key="1">
    <citation type="submission" date="2019-03" db="EMBL/GenBank/DDBJ databases">
        <title>Genomic Encyclopedia of Type Strains, Phase IV (KMG-IV): sequencing the most valuable type-strain genomes for metagenomic binning, comparative biology and taxonomic classification.</title>
        <authorList>
            <person name="Goeker M."/>
        </authorList>
    </citation>
    <scope>NUCLEOTIDE SEQUENCE [LARGE SCALE GENOMIC DNA]</scope>
    <source>
        <strain evidence="1 2">DSM 18063</strain>
    </source>
</reference>
<accession>A0A4R2Q1N6</accession>
<evidence type="ECO:0000313" key="1">
    <source>
        <dbReference type="EMBL" id="TCP42410.1"/>
    </source>
</evidence>
<proteinExistence type="predicted"/>
<organism evidence="1 2">
    <name type="scientific">Rhodovulum marinum</name>
    <dbReference type="NCBI Taxonomy" id="320662"/>
    <lineage>
        <taxon>Bacteria</taxon>
        <taxon>Pseudomonadati</taxon>
        <taxon>Pseudomonadota</taxon>
        <taxon>Alphaproteobacteria</taxon>
        <taxon>Rhodobacterales</taxon>
        <taxon>Paracoccaceae</taxon>
        <taxon>Rhodovulum</taxon>
    </lineage>
</organism>
<dbReference type="EMBL" id="SLXP01000003">
    <property type="protein sequence ID" value="TCP42410.1"/>
    <property type="molecule type" value="Genomic_DNA"/>
</dbReference>
<keyword evidence="2" id="KW-1185">Reference proteome</keyword>
<protein>
    <recommendedName>
        <fullName evidence="3">RND transporter</fullName>
    </recommendedName>
</protein>
<dbReference type="OrthoDB" id="1467821at2"/>
<dbReference type="RefSeq" id="WP_132461537.1">
    <property type="nucleotide sequence ID" value="NZ_SLXP01000003.1"/>
</dbReference>
<dbReference type="AlphaFoldDB" id="A0A4R2Q1N6"/>
<comment type="caution">
    <text evidence="1">The sequence shown here is derived from an EMBL/GenBank/DDBJ whole genome shotgun (WGS) entry which is preliminary data.</text>
</comment>